<reference evidence="10 11" key="1">
    <citation type="submission" date="2020-08" db="EMBL/GenBank/DDBJ databases">
        <title>Genome sequence of Hymenobacter qilianensis JCM 19763T.</title>
        <authorList>
            <person name="Hyun D.-W."/>
            <person name="Bae J.-W."/>
        </authorList>
    </citation>
    <scope>NUCLEOTIDE SEQUENCE [LARGE SCALE GENOMIC DNA]</scope>
    <source>
        <strain evidence="10 11">JCM 19763</strain>
        <plasmid evidence="10 11">p_unnamed1</plasmid>
    </source>
</reference>
<evidence type="ECO:0000256" key="4">
    <source>
        <dbReference type="ARBA" id="ARBA00022452"/>
    </source>
</evidence>
<dbReference type="KEGG" id="hqi:H9L05_21690"/>
<geneLocation type="plasmid" evidence="10 11">
    <name>p_unnamed1</name>
</geneLocation>
<dbReference type="InterPro" id="IPR003423">
    <property type="entry name" value="OMP_efflux"/>
</dbReference>
<sequence>MFFPLVPPARLLPPGSRRLVVALLLAGSLSQAQPTPVIPAAGRPLTLPQALELARTQAPHLQAKAYQVQAAEADLTHTKTQRLPSLRLSGQVSYGSTNAGAGTMLPVGTIIPSSGSLSGVNSYNAVFGSLGTALMEWSPVTFGQYPAQWARAEAARSYAQADADNELFTQQLRVAQTYLDLLATQSLRRVREQDVRRVAVLKKTITRLTLHGLRPGVDSTLARATEAQSQLALLTAREQEADRQARLFTLLGQPGATWQPDTLYNQTPPPALVPPAATHPTLGLQQRAIDLGQARETALRRQYRPRLSLLGATWAGAPAWALTARPTTGWVGPRPPASTTPWAWGWCSTCSTGPACRPRPRRKTCAPRVCRPSTASSSWS</sequence>
<evidence type="ECO:0000256" key="3">
    <source>
        <dbReference type="ARBA" id="ARBA00022448"/>
    </source>
</evidence>
<comment type="similarity">
    <text evidence="2">Belongs to the outer membrane factor (OMF) (TC 1.B.17) family.</text>
</comment>
<dbReference type="GO" id="GO:0015562">
    <property type="term" value="F:efflux transmembrane transporter activity"/>
    <property type="evidence" value="ECO:0007669"/>
    <property type="project" value="InterPro"/>
</dbReference>
<evidence type="ECO:0000256" key="9">
    <source>
        <dbReference type="SAM" id="SignalP"/>
    </source>
</evidence>
<comment type="subcellular location">
    <subcellularLocation>
        <location evidence="1">Cell outer membrane</location>
    </subcellularLocation>
</comment>
<gene>
    <name evidence="10" type="ORF">H9L05_21690</name>
</gene>
<dbReference type="GO" id="GO:1990281">
    <property type="term" value="C:efflux pump complex"/>
    <property type="evidence" value="ECO:0007669"/>
    <property type="project" value="TreeGrafter"/>
</dbReference>
<dbReference type="PANTHER" id="PTHR30026:SF20">
    <property type="entry name" value="OUTER MEMBRANE PROTEIN TOLC"/>
    <property type="match status" value="1"/>
</dbReference>
<dbReference type="GO" id="GO:0009279">
    <property type="term" value="C:cell outer membrane"/>
    <property type="evidence" value="ECO:0007669"/>
    <property type="project" value="UniProtKB-SubCell"/>
</dbReference>
<keyword evidence="9" id="KW-0732">Signal</keyword>
<feature type="region of interest" description="Disordered" evidence="8">
    <location>
        <begin position="361"/>
        <end position="380"/>
    </location>
</feature>
<keyword evidence="3" id="KW-0813">Transport</keyword>
<evidence type="ECO:0000256" key="1">
    <source>
        <dbReference type="ARBA" id="ARBA00004442"/>
    </source>
</evidence>
<proteinExistence type="inferred from homology"/>
<dbReference type="InterPro" id="IPR051906">
    <property type="entry name" value="TolC-like"/>
</dbReference>
<evidence type="ECO:0000256" key="7">
    <source>
        <dbReference type="ARBA" id="ARBA00023237"/>
    </source>
</evidence>
<dbReference type="Pfam" id="PF02321">
    <property type="entry name" value="OEP"/>
    <property type="match status" value="1"/>
</dbReference>
<keyword evidence="6" id="KW-0472">Membrane</keyword>
<protein>
    <submittedName>
        <fullName evidence="10">TolC family protein</fullName>
    </submittedName>
</protein>
<evidence type="ECO:0000256" key="6">
    <source>
        <dbReference type="ARBA" id="ARBA00023136"/>
    </source>
</evidence>
<dbReference type="EMBL" id="CP060785">
    <property type="protein sequence ID" value="QNP54283.1"/>
    <property type="molecule type" value="Genomic_DNA"/>
</dbReference>
<feature type="chain" id="PRO_5028846988" evidence="9">
    <location>
        <begin position="33"/>
        <end position="380"/>
    </location>
</feature>
<dbReference type="PANTHER" id="PTHR30026">
    <property type="entry name" value="OUTER MEMBRANE PROTEIN TOLC"/>
    <property type="match status" value="1"/>
</dbReference>
<evidence type="ECO:0000256" key="2">
    <source>
        <dbReference type="ARBA" id="ARBA00007613"/>
    </source>
</evidence>
<evidence type="ECO:0000313" key="10">
    <source>
        <dbReference type="EMBL" id="QNP54283.1"/>
    </source>
</evidence>
<keyword evidence="7" id="KW-0998">Cell outer membrane</keyword>
<keyword evidence="5" id="KW-0812">Transmembrane</keyword>
<keyword evidence="4" id="KW-1134">Transmembrane beta strand</keyword>
<dbReference type="SUPFAM" id="SSF56954">
    <property type="entry name" value="Outer membrane efflux proteins (OEP)"/>
    <property type="match status" value="1"/>
</dbReference>
<evidence type="ECO:0000256" key="5">
    <source>
        <dbReference type="ARBA" id="ARBA00022692"/>
    </source>
</evidence>
<dbReference type="RefSeq" id="WP_187734442.1">
    <property type="nucleotide sequence ID" value="NZ_CP060785.1"/>
</dbReference>
<evidence type="ECO:0000313" key="11">
    <source>
        <dbReference type="Proteomes" id="UP000516093"/>
    </source>
</evidence>
<dbReference type="Gene3D" id="1.20.1600.10">
    <property type="entry name" value="Outer membrane efflux proteins (OEP)"/>
    <property type="match status" value="1"/>
</dbReference>
<keyword evidence="10" id="KW-0614">Plasmid</keyword>
<organism evidence="10 11">
    <name type="scientific">Hymenobacter qilianensis</name>
    <dbReference type="NCBI Taxonomy" id="1385715"/>
    <lineage>
        <taxon>Bacteria</taxon>
        <taxon>Pseudomonadati</taxon>
        <taxon>Bacteroidota</taxon>
        <taxon>Cytophagia</taxon>
        <taxon>Cytophagales</taxon>
        <taxon>Hymenobacteraceae</taxon>
        <taxon>Hymenobacter</taxon>
    </lineage>
</organism>
<evidence type="ECO:0000256" key="8">
    <source>
        <dbReference type="SAM" id="MobiDB-lite"/>
    </source>
</evidence>
<keyword evidence="11" id="KW-1185">Reference proteome</keyword>
<accession>A0A7H0H167</accession>
<dbReference type="AlphaFoldDB" id="A0A7H0H167"/>
<feature type="signal peptide" evidence="9">
    <location>
        <begin position="1"/>
        <end position="32"/>
    </location>
</feature>
<name>A0A7H0H167_9BACT</name>
<dbReference type="GO" id="GO:0015288">
    <property type="term" value="F:porin activity"/>
    <property type="evidence" value="ECO:0007669"/>
    <property type="project" value="TreeGrafter"/>
</dbReference>
<dbReference type="Proteomes" id="UP000516093">
    <property type="component" value="Plasmid p_unnamed1"/>
</dbReference>